<evidence type="ECO:0000259" key="1">
    <source>
        <dbReference type="Pfam" id="PF12680"/>
    </source>
</evidence>
<dbReference type="Gene3D" id="3.10.450.50">
    <property type="match status" value="1"/>
</dbReference>
<feature type="domain" description="SnoaL-like" evidence="1">
    <location>
        <begin position="11"/>
        <end position="90"/>
    </location>
</feature>
<reference evidence="2" key="1">
    <citation type="submission" date="2014-01" db="EMBL/GenBank/DDBJ databases">
        <authorList>
            <person name="Brown-Elliot B."/>
            <person name="Wallace R."/>
            <person name="Lenaerts A."/>
            <person name="Ordway D."/>
            <person name="DeGroote M.A."/>
            <person name="Parker T."/>
            <person name="Sizemore C."/>
            <person name="Tallon L.J."/>
            <person name="Sadzewicz L.K."/>
            <person name="Sengamalay N."/>
            <person name="Fraser C.M."/>
            <person name="Hine E."/>
            <person name="Shefchek K.A."/>
            <person name="Das S.P."/>
            <person name="Tettelin H."/>
        </authorList>
    </citation>
    <scope>NUCLEOTIDE SEQUENCE [LARGE SCALE GENOMIC DNA]</scope>
    <source>
        <strain evidence="2">4042</strain>
    </source>
</reference>
<proteinExistence type="predicted"/>
<gene>
    <name evidence="2" type="ORF">I553_4087</name>
</gene>
<protein>
    <submittedName>
        <fullName evidence="2">SnoaL-like domain protein</fullName>
    </submittedName>
</protein>
<name>X8AEA0_MYCXE</name>
<dbReference type="Pfam" id="PF12680">
    <property type="entry name" value="SnoaL_2"/>
    <property type="match status" value="1"/>
</dbReference>
<sequence length="98" mass="10392">MPSAEVIADTVNRYISLVAKGSADDIADLYADDATVEDPVGGEVHIGRQAIRGFYSAVEGAERDCELVSLRIAGNEAAFQFRLTVKAGDGGWSSNRST</sequence>
<comment type="caution">
    <text evidence="2">The sequence shown here is derived from an EMBL/GenBank/DDBJ whole genome shotgun (WGS) entry which is preliminary data.</text>
</comment>
<dbReference type="SUPFAM" id="SSF54427">
    <property type="entry name" value="NTF2-like"/>
    <property type="match status" value="1"/>
</dbReference>
<accession>X8AEA0</accession>
<organism evidence="2">
    <name type="scientific">Mycobacterium xenopi 4042</name>
    <dbReference type="NCBI Taxonomy" id="1299334"/>
    <lineage>
        <taxon>Bacteria</taxon>
        <taxon>Bacillati</taxon>
        <taxon>Actinomycetota</taxon>
        <taxon>Actinomycetes</taxon>
        <taxon>Mycobacteriales</taxon>
        <taxon>Mycobacteriaceae</taxon>
        <taxon>Mycobacterium</taxon>
    </lineage>
</organism>
<dbReference type="PATRIC" id="fig|1299334.3.peg.5779"/>
<evidence type="ECO:0000313" key="2">
    <source>
        <dbReference type="EMBL" id="EUA29834.1"/>
    </source>
</evidence>
<dbReference type="InterPro" id="IPR037401">
    <property type="entry name" value="SnoaL-like"/>
</dbReference>
<dbReference type="AlphaFoldDB" id="X8AEA0"/>
<dbReference type="InterPro" id="IPR032710">
    <property type="entry name" value="NTF2-like_dom_sf"/>
</dbReference>
<dbReference type="EMBL" id="JAOB01000060">
    <property type="protein sequence ID" value="EUA29834.1"/>
    <property type="molecule type" value="Genomic_DNA"/>
</dbReference>